<dbReference type="InterPro" id="IPR009937">
    <property type="entry name" value="Phage_holin_3_6"/>
</dbReference>
<feature type="transmembrane region" description="Helical" evidence="1">
    <location>
        <begin position="89"/>
        <end position="113"/>
    </location>
</feature>
<sequence length="148" mass="15371">MTAADNGSAPTADHSRMDSSFAALVTKATVEISDLVHDEIALAKAELRRDAKWSGIVGGALAVVGVLVAFALPVLSFAAAYGLHALGLGLGWSFLIVGSGYLLVALVVALFAARAVKRITFARRSIASVKETAATLRTVRPRSGEPQP</sequence>
<dbReference type="EMBL" id="LLZU01000036">
    <property type="protein sequence ID" value="KRV47565.1"/>
    <property type="molecule type" value="Genomic_DNA"/>
</dbReference>
<dbReference type="eggNOG" id="ENOG50332VJ">
    <property type="taxonomic scope" value="Bacteria"/>
</dbReference>
<feature type="transmembrane region" description="Helical" evidence="1">
    <location>
        <begin position="56"/>
        <end position="83"/>
    </location>
</feature>
<name>A0A0T6LN78_WENVI</name>
<dbReference type="Pfam" id="PF07332">
    <property type="entry name" value="Phage_holin_3_6"/>
    <property type="match status" value="1"/>
</dbReference>
<reference evidence="2 3" key="1">
    <citation type="submission" date="2015-10" db="EMBL/GenBank/DDBJ databases">
        <title>Draft genome sequence of pyrrolomycin-producing Streptomyces vitaminophilus.</title>
        <authorList>
            <person name="Graham D.E."/>
            <person name="Mahan K.M."/>
            <person name="Klingeman D.M."/>
            <person name="Hettich R.L."/>
            <person name="Parry R.J."/>
        </authorList>
    </citation>
    <scope>NUCLEOTIDE SEQUENCE [LARGE SCALE GENOMIC DNA]</scope>
    <source>
        <strain evidence="2 3">ATCC 31673</strain>
    </source>
</reference>
<keyword evidence="1" id="KW-0472">Membrane</keyword>
<dbReference type="OrthoDB" id="5150146at2"/>
<dbReference type="Proteomes" id="UP000050867">
    <property type="component" value="Unassembled WGS sequence"/>
</dbReference>
<organism evidence="2 3">
    <name type="scientific">Wenjunlia vitaminophila</name>
    <name type="common">Streptomyces vitaminophilus</name>
    <dbReference type="NCBI Taxonomy" id="76728"/>
    <lineage>
        <taxon>Bacteria</taxon>
        <taxon>Bacillati</taxon>
        <taxon>Actinomycetota</taxon>
        <taxon>Actinomycetes</taxon>
        <taxon>Kitasatosporales</taxon>
        <taxon>Streptomycetaceae</taxon>
        <taxon>Wenjunlia</taxon>
    </lineage>
</organism>
<dbReference type="AlphaFoldDB" id="A0A0T6LN78"/>
<gene>
    <name evidence="2" type="ORF">AQ490_06635</name>
</gene>
<evidence type="ECO:0000256" key="1">
    <source>
        <dbReference type="SAM" id="Phobius"/>
    </source>
</evidence>
<dbReference type="STRING" id="76728.AQ490_06635"/>
<dbReference type="RefSeq" id="WP_018386156.1">
    <property type="nucleotide sequence ID" value="NZ_LLZU01000036.1"/>
</dbReference>
<proteinExistence type="predicted"/>
<protein>
    <submittedName>
        <fullName evidence="2">Transporter</fullName>
    </submittedName>
</protein>
<evidence type="ECO:0000313" key="2">
    <source>
        <dbReference type="EMBL" id="KRV47565.1"/>
    </source>
</evidence>
<keyword evidence="1" id="KW-0812">Transmembrane</keyword>
<accession>A0A0T6LN78</accession>
<evidence type="ECO:0000313" key="3">
    <source>
        <dbReference type="Proteomes" id="UP000050867"/>
    </source>
</evidence>
<keyword evidence="1" id="KW-1133">Transmembrane helix</keyword>
<keyword evidence="3" id="KW-1185">Reference proteome</keyword>
<comment type="caution">
    <text evidence="2">The sequence shown here is derived from an EMBL/GenBank/DDBJ whole genome shotgun (WGS) entry which is preliminary data.</text>
</comment>